<proteinExistence type="predicted"/>
<accession>A0A844KCE8</accession>
<dbReference type="RefSeq" id="WP_155203858.1">
    <property type="nucleotide sequence ID" value="NZ_WNAF01000002.1"/>
</dbReference>
<reference evidence="1 2" key="1">
    <citation type="journal article" date="2019" name="Nat. Med.">
        <title>A library of human gut bacterial isolates paired with longitudinal multiomics data enables mechanistic microbiome research.</title>
        <authorList>
            <person name="Poyet M."/>
            <person name="Groussin M."/>
            <person name="Gibbons S.M."/>
            <person name="Avila-Pacheco J."/>
            <person name="Jiang X."/>
            <person name="Kearney S.M."/>
            <person name="Perrotta A.R."/>
            <person name="Berdy B."/>
            <person name="Zhao S."/>
            <person name="Lieberman T.D."/>
            <person name="Swanson P.K."/>
            <person name="Smith M."/>
            <person name="Roesemann S."/>
            <person name="Alexander J.E."/>
            <person name="Rich S.A."/>
            <person name="Livny J."/>
            <person name="Vlamakis H."/>
            <person name="Clish C."/>
            <person name="Bullock K."/>
            <person name="Deik A."/>
            <person name="Scott J."/>
            <person name="Pierce K.A."/>
            <person name="Xavier R.J."/>
            <person name="Alm E.J."/>
        </authorList>
    </citation>
    <scope>NUCLEOTIDE SEQUENCE [LARGE SCALE GENOMIC DNA]</scope>
    <source>
        <strain evidence="1 2">BIOML-A1</strain>
    </source>
</reference>
<organism evidence="1 2">
    <name type="scientific">Mediterraneibacter faecis</name>
    <dbReference type="NCBI Taxonomy" id="592978"/>
    <lineage>
        <taxon>Bacteria</taxon>
        <taxon>Bacillati</taxon>
        <taxon>Bacillota</taxon>
        <taxon>Clostridia</taxon>
        <taxon>Lachnospirales</taxon>
        <taxon>Lachnospiraceae</taxon>
        <taxon>Mediterraneibacter</taxon>
    </lineage>
</organism>
<comment type="caution">
    <text evidence="1">The sequence shown here is derived from an EMBL/GenBank/DDBJ whole genome shotgun (WGS) entry which is preliminary data.</text>
</comment>
<evidence type="ECO:0000313" key="2">
    <source>
        <dbReference type="Proteomes" id="UP000448177"/>
    </source>
</evidence>
<sequence length="212" mass="23964">MIRAMFEENVRKTEARGLVQWDYGQILQIEGLKGIDHAEVHFAVKECSAKAEICIATIEENRILADIPDKLLEVGKDLIAYVYIADAMSGKTVRIIELPVKKREQPGDYSTPSGKNLLRQVLESLEKKADNMTVIDGELQLLSGDTPVGNRVRMETAAGKEIEIRNDGTSIQWRYTDQNEWKELIPLADLKGEDGKPPEFEIREGHLIVKYE</sequence>
<dbReference type="AlphaFoldDB" id="A0A844KCE8"/>
<dbReference type="Proteomes" id="UP000448177">
    <property type="component" value="Unassembled WGS sequence"/>
</dbReference>
<dbReference type="EMBL" id="WNAF01000002">
    <property type="protein sequence ID" value="MTR76176.1"/>
    <property type="molecule type" value="Genomic_DNA"/>
</dbReference>
<keyword evidence="2" id="KW-1185">Reference proteome</keyword>
<name>A0A844KCE8_9FIRM</name>
<evidence type="ECO:0000313" key="1">
    <source>
        <dbReference type="EMBL" id="MTR76176.1"/>
    </source>
</evidence>
<protein>
    <submittedName>
        <fullName evidence="1">Uncharacterized protein</fullName>
    </submittedName>
</protein>
<gene>
    <name evidence="1" type="ORF">GMD21_05700</name>
</gene>